<organism evidence="2 3">
    <name type="scientific">Zingiber officinale</name>
    <name type="common">Ginger</name>
    <name type="synonym">Amomum zingiber</name>
    <dbReference type="NCBI Taxonomy" id="94328"/>
    <lineage>
        <taxon>Eukaryota</taxon>
        <taxon>Viridiplantae</taxon>
        <taxon>Streptophyta</taxon>
        <taxon>Embryophyta</taxon>
        <taxon>Tracheophyta</taxon>
        <taxon>Spermatophyta</taxon>
        <taxon>Magnoliopsida</taxon>
        <taxon>Liliopsida</taxon>
        <taxon>Zingiberales</taxon>
        <taxon>Zingiberaceae</taxon>
        <taxon>Zingiber</taxon>
    </lineage>
</organism>
<dbReference type="Proteomes" id="UP000734854">
    <property type="component" value="Unassembled WGS sequence"/>
</dbReference>
<dbReference type="InterPro" id="IPR057670">
    <property type="entry name" value="SH3_retrovirus"/>
</dbReference>
<evidence type="ECO:0000259" key="1">
    <source>
        <dbReference type="Pfam" id="PF25597"/>
    </source>
</evidence>
<gene>
    <name evidence="2" type="ORF">ZIOFF_003334</name>
</gene>
<name>A0A8J5HY92_ZINOF</name>
<dbReference type="Pfam" id="PF25597">
    <property type="entry name" value="SH3_retrovirus"/>
    <property type="match status" value="1"/>
</dbReference>
<keyword evidence="3" id="KW-1185">Reference proteome</keyword>
<feature type="domain" description="Retroviral polymerase SH3-like" evidence="1">
    <location>
        <begin position="19"/>
        <end position="81"/>
    </location>
</feature>
<sequence length="340" mass="39690">MKFGQRRRYPIDHLKVFGCRAFVHVPKDERAKLDSKTKQCIYLGSPRDEFGYQLWDPVNKKIIKSRDVMFFEDQTIKGTKKTEMPVPRVVENSNDSLIPGELKVVKEMSQQSRPTLKKILLSLNYNGHPGKDTLSKWKGLDLDNLNASHLDYYYAFRYLHWSEVGPIRLDELYLLKDKLFFLLTELGVSYLLLHDLHAIFAPTEKDTDEIIVTWKKQEEDEVRCIGYILNVLSDRLLKDLKIEVSNPLQVVALIAKLPTTWNGYITKLLYTSEDFTVDKLIMHIRIEDEICIRDNQFALESSSKVNNIKSNTKKARYFEKKIKFSETSSENFANKKKIKT</sequence>
<evidence type="ECO:0000313" key="3">
    <source>
        <dbReference type="Proteomes" id="UP000734854"/>
    </source>
</evidence>
<protein>
    <recommendedName>
        <fullName evidence="1">Retroviral polymerase SH3-like domain-containing protein</fullName>
    </recommendedName>
</protein>
<dbReference type="EMBL" id="JACMSC010000001">
    <property type="protein sequence ID" value="KAG6538222.1"/>
    <property type="molecule type" value="Genomic_DNA"/>
</dbReference>
<reference evidence="2 3" key="1">
    <citation type="submission" date="2020-08" db="EMBL/GenBank/DDBJ databases">
        <title>Plant Genome Project.</title>
        <authorList>
            <person name="Zhang R.-G."/>
        </authorList>
    </citation>
    <scope>NUCLEOTIDE SEQUENCE [LARGE SCALE GENOMIC DNA]</scope>
    <source>
        <tissue evidence="2">Rhizome</tissue>
    </source>
</reference>
<proteinExistence type="predicted"/>
<accession>A0A8J5HY92</accession>
<dbReference type="AlphaFoldDB" id="A0A8J5HY92"/>
<evidence type="ECO:0000313" key="2">
    <source>
        <dbReference type="EMBL" id="KAG6538222.1"/>
    </source>
</evidence>
<comment type="caution">
    <text evidence="2">The sequence shown here is derived from an EMBL/GenBank/DDBJ whole genome shotgun (WGS) entry which is preliminary data.</text>
</comment>